<feature type="transmembrane region" description="Helical" evidence="1">
    <location>
        <begin position="328"/>
        <end position="349"/>
    </location>
</feature>
<name>A0A1Q8VSU0_9ACTO</name>
<reference evidence="2 3" key="1">
    <citation type="submission" date="2016-12" db="EMBL/GenBank/DDBJ databases">
        <title>Genomic comparison of strains in the 'Actinomyces naeslundii' group.</title>
        <authorList>
            <person name="Mughal S.R."/>
            <person name="Do T."/>
            <person name="Gilbert S.C."/>
            <person name="Witherden E.A."/>
            <person name="Didelot X."/>
            <person name="Beighton D."/>
        </authorList>
    </citation>
    <scope>NUCLEOTIDE SEQUENCE [LARGE SCALE GENOMIC DNA]</scope>
    <source>
        <strain evidence="2 3">MMRCO6-1</strain>
    </source>
</reference>
<accession>A0A1Q8VSU0</accession>
<gene>
    <name evidence="2" type="ORF">BKH27_12810</name>
</gene>
<dbReference type="RefSeq" id="WP_070661031.1">
    <property type="nucleotide sequence ID" value="NZ_MSKM01000059.1"/>
</dbReference>
<dbReference type="Proteomes" id="UP000185772">
    <property type="component" value="Unassembled WGS sequence"/>
</dbReference>
<feature type="transmembrane region" description="Helical" evidence="1">
    <location>
        <begin position="21"/>
        <end position="39"/>
    </location>
</feature>
<organism evidence="2 3">
    <name type="scientific">Actinomyces oris</name>
    <dbReference type="NCBI Taxonomy" id="544580"/>
    <lineage>
        <taxon>Bacteria</taxon>
        <taxon>Bacillati</taxon>
        <taxon>Actinomycetota</taxon>
        <taxon>Actinomycetes</taxon>
        <taxon>Actinomycetales</taxon>
        <taxon>Actinomycetaceae</taxon>
        <taxon>Actinomyces</taxon>
    </lineage>
</organism>
<dbReference type="AlphaFoldDB" id="A0A1Q8VSU0"/>
<keyword evidence="1" id="KW-0472">Membrane</keyword>
<dbReference type="EMBL" id="MSKM01000059">
    <property type="protein sequence ID" value="OLO51145.1"/>
    <property type="molecule type" value="Genomic_DNA"/>
</dbReference>
<evidence type="ECO:0000313" key="2">
    <source>
        <dbReference type="EMBL" id="OLO51145.1"/>
    </source>
</evidence>
<evidence type="ECO:0008006" key="4">
    <source>
        <dbReference type="Google" id="ProtNLM"/>
    </source>
</evidence>
<proteinExistence type="predicted"/>
<feature type="transmembrane region" description="Helical" evidence="1">
    <location>
        <begin position="301"/>
        <end position="322"/>
    </location>
</feature>
<keyword evidence="1" id="KW-1133">Transmembrane helix</keyword>
<protein>
    <recommendedName>
        <fullName evidence="4">ABC transporter permease</fullName>
    </recommendedName>
</protein>
<evidence type="ECO:0000313" key="3">
    <source>
        <dbReference type="Proteomes" id="UP000185772"/>
    </source>
</evidence>
<keyword evidence="1" id="KW-0812">Transmembrane</keyword>
<comment type="caution">
    <text evidence="2">The sequence shown here is derived from an EMBL/GenBank/DDBJ whole genome shotgun (WGS) entry which is preliminary data.</text>
</comment>
<evidence type="ECO:0000256" key="1">
    <source>
        <dbReference type="SAM" id="Phobius"/>
    </source>
</evidence>
<sequence length="363" mass="38508">MIHTEIAGALGAAWRHRWSTAGIALMFTLVSAILTMTLAEVMTQTSVVVAAQRLRELDATTFTPYYLGDMDNDPSTGLMEDLGDRITSGSAYTMVIGNVEVNDPSFAGGNPVVVVVGQAAQNAVTGARLCSPAPCAMVGDQVPHPVDGPLHLGGRSVPVAGRTPSSATLFDPAAVGIDLGRSVLIALPPSSLDHLDGTEQEEAVWRTVLLRATDDDTEQFITAARQDRLALVPHRLAADQPERFRNLLVWAAMHGVGLLGLTALVSIAYSASIRSVLRRERADLLLRHLYGATSAQLTTRLAAFLAATMLVLPALALLALAASTLLTSAAAAAGGILLIIYLVFLMTTVRRVRIEFARSGRLR</sequence>
<feature type="transmembrane region" description="Helical" evidence="1">
    <location>
        <begin position="247"/>
        <end position="271"/>
    </location>
</feature>